<keyword evidence="6" id="KW-1185">Reference proteome</keyword>
<dbReference type="AlphaFoldDB" id="A0A9J6CFJ8"/>
<organism evidence="5 6">
    <name type="scientific">Polypedilum vanderplanki</name>
    <name type="common">Sleeping chironomid midge</name>
    <dbReference type="NCBI Taxonomy" id="319348"/>
    <lineage>
        <taxon>Eukaryota</taxon>
        <taxon>Metazoa</taxon>
        <taxon>Ecdysozoa</taxon>
        <taxon>Arthropoda</taxon>
        <taxon>Hexapoda</taxon>
        <taxon>Insecta</taxon>
        <taxon>Pterygota</taxon>
        <taxon>Neoptera</taxon>
        <taxon>Endopterygota</taxon>
        <taxon>Diptera</taxon>
        <taxon>Nematocera</taxon>
        <taxon>Chironomoidea</taxon>
        <taxon>Chironomidae</taxon>
        <taxon>Chironominae</taxon>
        <taxon>Polypedilum</taxon>
        <taxon>Polypedilum</taxon>
    </lineage>
</organism>
<dbReference type="Pfam" id="PF06585">
    <property type="entry name" value="JHBP"/>
    <property type="match status" value="1"/>
</dbReference>
<reference evidence="5" key="1">
    <citation type="submission" date="2021-03" db="EMBL/GenBank/DDBJ databases">
        <title>Chromosome level genome of the anhydrobiotic midge Polypedilum vanderplanki.</title>
        <authorList>
            <person name="Yoshida Y."/>
            <person name="Kikawada T."/>
            <person name="Gusev O."/>
        </authorList>
    </citation>
    <scope>NUCLEOTIDE SEQUENCE</scope>
    <source>
        <strain evidence="5">NIAS01</strain>
        <tissue evidence="5">Whole body or cell culture</tissue>
    </source>
</reference>
<dbReference type="InterPro" id="IPR010562">
    <property type="entry name" value="Haemolymph_juvenile_hormone-bd"/>
</dbReference>
<protein>
    <recommendedName>
        <fullName evidence="7">Protein takeout</fullName>
    </recommendedName>
</protein>
<evidence type="ECO:0000256" key="2">
    <source>
        <dbReference type="ARBA" id="ARBA00023108"/>
    </source>
</evidence>
<feature type="signal peptide" evidence="4">
    <location>
        <begin position="1"/>
        <end position="20"/>
    </location>
</feature>
<proteinExistence type="inferred from homology"/>
<dbReference type="SMART" id="SM00700">
    <property type="entry name" value="JHBP"/>
    <property type="match status" value="1"/>
</dbReference>
<accession>A0A9J6CFJ8</accession>
<feature type="chain" id="PRO_5039932792" description="Protein takeout" evidence="4">
    <location>
        <begin position="21"/>
        <end position="248"/>
    </location>
</feature>
<comment type="caution">
    <text evidence="5">The sequence shown here is derived from an EMBL/GenBank/DDBJ whole genome shotgun (WGS) entry which is preliminary data.</text>
</comment>
<evidence type="ECO:0000256" key="1">
    <source>
        <dbReference type="ARBA" id="ARBA00022729"/>
    </source>
</evidence>
<dbReference type="GO" id="GO:0005615">
    <property type="term" value="C:extracellular space"/>
    <property type="evidence" value="ECO:0007669"/>
    <property type="project" value="TreeGrafter"/>
</dbReference>
<name>A0A9J6CFJ8_POLVA</name>
<gene>
    <name evidence="5" type="ORF">PVAND_009891</name>
</gene>
<dbReference type="EMBL" id="JADBJN010000001">
    <property type="protein sequence ID" value="KAG5680382.1"/>
    <property type="molecule type" value="Genomic_DNA"/>
</dbReference>
<evidence type="ECO:0000256" key="4">
    <source>
        <dbReference type="SAM" id="SignalP"/>
    </source>
</evidence>
<dbReference type="InterPro" id="IPR038606">
    <property type="entry name" value="To_sf"/>
</dbReference>
<keyword evidence="1 4" id="KW-0732">Signal</keyword>
<dbReference type="OrthoDB" id="8174700at2759"/>
<evidence type="ECO:0000313" key="6">
    <source>
        <dbReference type="Proteomes" id="UP001107558"/>
    </source>
</evidence>
<comment type="similarity">
    <text evidence="3">Belongs to the TO family.</text>
</comment>
<dbReference type="PANTHER" id="PTHR11008:SF39">
    <property type="entry name" value="CIRCADIAN CLOCK-CONTROLLED PROTEIN-LIKE PROTEIN"/>
    <property type="match status" value="1"/>
</dbReference>
<evidence type="ECO:0000313" key="5">
    <source>
        <dbReference type="EMBL" id="KAG5680382.1"/>
    </source>
</evidence>
<dbReference type="GO" id="GO:0007623">
    <property type="term" value="P:circadian rhythm"/>
    <property type="evidence" value="ECO:0007669"/>
    <property type="project" value="UniProtKB-ARBA"/>
</dbReference>
<dbReference type="PANTHER" id="PTHR11008">
    <property type="entry name" value="PROTEIN TAKEOUT-LIKE PROTEIN"/>
    <property type="match status" value="1"/>
</dbReference>
<dbReference type="FunFam" id="3.15.10.30:FF:000001">
    <property type="entry name" value="Takeout-like protein 1"/>
    <property type="match status" value="1"/>
</dbReference>
<evidence type="ECO:0008006" key="7">
    <source>
        <dbReference type="Google" id="ProtNLM"/>
    </source>
</evidence>
<evidence type="ECO:0000256" key="3">
    <source>
        <dbReference type="ARBA" id="ARBA00060902"/>
    </source>
</evidence>
<sequence length="248" mass="28339">MNILFRIFALGIFFYEKSLQQEIPSYINVCSLSDTKLSQCIRKSILSLRPYLNEGIDELDIPSLNPLTVPEIKLLQNSGIQVNAAFKHIQIYGATEFRLRSVRCDTSTDKFRMKIWFPELRMMGDYDIQGTILGLPIKGQGRAYGNFSDIDGVLSMKLDRIEKNDKLHYKVNFLQTEFNIGGAKAQLDNLFNGREKELGASINNFINENWRIVAAEIRPNLENIISDILKEVADKFFSAFPISSLFKP</sequence>
<keyword evidence="2" id="KW-0090">Biological rhythms</keyword>
<dbReference type="Gene3D" id="3.15.10.30">
    <property type="entry name" value="Haemolymph juvenile hormone binding protein"/>
    <property type="match status" value="1"/>
</dbReference>
<dbReference type="Proteomes" id="UP001107558">
    <property type="component" value="Chromosome 1"/>
</dbReference>